<evidence type="ECO:0000313" key="1">
    <source>
        <dbReference type="EMBL" id="MXN19916.1"/>
    </source>
</evidence>
<reference evidence="1 2" key="1">
    <citation type="submission" date="2019-12" db="EMBL/GenBank/DDBJ databases">
        <authorList>
            <person name="Li M."/>
        </authorList>
    </citation>
    <scope>NUCLEOTIDE SEQUENCE [LARGE SCALE GENOMIC DNA]</scope>
    <source>
        <strain evidence="1 2">GBMRC 2024</strain>
    </source>
</reference>
<proteinExistence type="predicted"/>
<protein>
    <submittedName>
        <fullName evidence="1">Uncharacterized protein</fullName>
    </submittedName>
</protein>
<accession>A0A6L7G945</accession>
<comment type="caution">
    <text evidence="1">The sequence shown here is derived from an EMBL/GenBank/DDBJ whole genome shotgun (WGS) entry which is preliminary data.</text>
</comment>
<dbReference type="EMBL" id="WUMU01000022">
    <property type="protein sequence ID" value="MXN19916.1"/>
    <property type="molecule type" value="Genomic_DNA"/>
</dbReference>
<dbReference type="Proteomes" id="UP000477911">
    <property type="component" value="Unassembled WGS sequence"/>
</dbReference>
<sequence>MSLRDTLCDVLEPVGRPLLREHSVKVIGDEIRDGRFLVSFPRAALGPGPSRVLRGMLARLGAPDAGIAALDPLQSRASVLHFGYEPEARAEVLKCYLEFPADDRPAPGQAFLALKWTPRAHVLSDYRDPGPLGPAERRARIRALLPEGPVSDALQTLAGLPADLTLLEVTEPGSARRSLDLNLTPLSARVADHAALLRPLLGPGAGALLERLGAARLDHVAAGTARDGQAFATLYHGVHRVHGSLKEAAWTGA</sequence>
<organism evidence="1 2">
    <name type="scientific">Pseudooceanicola albus</name>
    <dbReference type="NCBI Taxonomy" id="2692189"/>
    <lineage>
        <taxon>Bacteria</taxon>
        <taxon>Pseudomonadati</taxon>
        <taxon>Pseudomonadota</taxon>
        <taxon>Alphaproteobacteria</taxon>
        <taxon>Rhodobacterales</taxon>
        <taxon>Paracoccaceae</taxon>
        <taxon>Pseudooceanicola</taxon>
    </lineage>
</organism>
<dbReference type="AlphaFoldDB" id="A0A6L7G945"/>
<evidence type="ECO:0000313" key="2">
    <source>
        <dbReference type="Proteomes" id="UP000477911"/>
    </source>
</evidence>
<name>A0A6L7G945_9RHOB</name>
<dbReference type="RefSeq" id="WP_160896037.1">
    <property type="nucleotide sequence ID" value="NZ_WUMU01000022.1"/>
</dbReference>
<keyword evidence="2" id="KW-1185">Reference proteome</keyword>
<gene>
    <name evidence="1" type="ORF">GR170_18945</name>
</gene>